<proteinExistence type="predicted"/>
<dbReference type="AlphaFoldDB" id="A0A3D2XBB7"/>
<accession>A0A3D2XBB7</accession>
<evidence type="ECO:0000313" key="2">
    <source>
        <dbReference type="Proteomes" id="UP000262969"/>
    </source>
</evidence>
<gene>
    <name evidence="1" type="ORF">DHW61_16790</name>
</gene>
<organism evidence="1 2">
    <name type="scientific">Lachnoclostridium phytofermentans</name>
    <dbReference type="NCBI Taxonomy" id="66219"/>
    <lineage>
        <taxon>Bacteria</taxon>
        <taxon>Bacillati</taxon>
        <taxon>Bacillota</taxon>
        <taxon>Clostridia</taxon>
        <taxon>Lachnospirales</taxon>
        <taxon>Lachnospiraceae</taxon>
    </lineage>
</organism>
<dbReference type="Proteomes" id="UP000262969">
    <property type="component" value="Unassembled WGS sequence"/>
</dbReference>
<sequence length="125" mass="14495">NVTARKVEYVESYDNIIVHVAKGNEAIDLVAYVEYDLHINSIDTCAPSIDRFFIKYIDGEPKLYFDKLYPKTAEYFNTLNEHEEVQEMITAVNNKFIAALKSDEKLNDFYKSVTEETTNLQNNNN</sequence>
<feature type="non-terminal residue" evidence="1">
    <location>
        <position position="1"/>
    </location>
</feature>
<protein>
    <submittedName>
        <fullName evidence="1">Uncharacterized protein</fullName>
    </submittedName>
</protein>
<reference evidence="1 2" key="1">
    <citation type="journal article" date="2018" name="Nat. Biotechnol.">
        <title>A standardized bacterial taxonomy based on genome phylogeny substantially revises the tree of life.</title>
        <authorList>
            <person name="Parks D.H."/>
            <person name="Chuvochina M."/>
            <person name="Waite D.W."/>
            <person name="Rinke C."/>
            <person name="Skarshewski A."/>
            <person name="Chaumeil P.A."/>
            <person name="Hugenholtz P."/>
        </authorList>
    </citation>
    <scope>NUCLEOTIDE SEQUENCE [LARGE SCALE GENOMIC DNA]</scope>
    <source>
        <strain evidence="1">UBA11728</strain>
    </source>
</reference>
<dbReference type="EMBL" id="DPVV01000549">
    <property type="protein sequence ID" value="HCL04037.1"/>
    <property type="molecule type" value="Genomic_DNA"/>
</dbReference>
<comment type="caution">
    <text evidence="1">The sequence shown here is derived from an EMBL/GenBank/DDBJ whole genome shotgun (WGS) entry which is preliminary data.</text>
</comment>
<evidence type="ECO:0000313" key="1">
    <source>
        <dbReference type="EMBL" id="HCL04037.1"/>
    </source>
</evidence>
<name>A0A3D2XBB7_9FIRM</name>